<evidence type="ECO:0000256" key="2">
    <source>
        <dbReference type="ARBA" id="ARBA00022771"/>
    </source>
</evidence>
<feature type="compositionally biased region" description="Polar residues" evidence="5">
    <location>
        <begin position="521"/>
        <end position="533"/>
    </location>
</feature>
<dbReference type="Proteomes" id="UP000002280">
    <property type="component" value="Unplaced"/>
</dbReference>
<feature type="compositionally biased region" description="Basic residues" evidence="5">
    <location>
        <begin position="326"/>
        <end position="340"/>
    </location>
</feature>
<feature type="compositionally biased region" description="Polar residues" evidence="5">
    <location>
        <begin position="880"/>
        <end position="889"/>
    </location>
</feature>
<feature type="compositionally biased region" description="Pro residues" evidence="5">
    <location>
        <begin position="1318"/>
        <end position="1332"/>
    </location>
</feature>
<feature type="region of interest" description="Disordered" evidence="5">
    <location>
        <begin position="1"/>
        <end position="52"/>
    </location>
</feature>
<feature type="compositionally biased region" description="Basic and acidic residues" evidence="5">
    <location>
        <begin position="510"/>
        <end position="519"/>
    </location>
</feature>
<dbReference type="SUPFAM" id="SSF57850">
    <property type="entry name" value="RING/U-box"/>
    <property type="match status" value="1"/>
</dbReference>
<dbReference type="CDD" id="cd16635">
    <property type="entry name" value="mRING-HC-C3HC3D_PHRF1"/>
    <property type="match status" value="1"/>
</dbReference>
<feature type="compositionally biased region" description="Basic and acidic residues" evidence="5">
    <location>
        <begin position="680"/>
        <end position="696"/>
    </location>
</feature>
<keyword evidence="9" id="KW-1185">Reference proteome</keyword>
<feature type="compositionally biased region" description="Basic and acidic residues" evidence="5">
    <location>
        <begin position="1110"/>
        <end position="1129"/>
    </location>
</feature>
<evidence type="ECO:0000259" key="6">
    <source>
        <dbReference type="PROSITE" id="PS50016"/>
    </source>
</evidence>
<keyword evidence="2 4" id="KW-0863">Zinc-finger</keyword>
<evidence type="ECO:0008006" key="10">
    <source>
        <dbReference type="Google" id="ProtNLM"/>
    </source>
</evidence>
<dbReference type="CDD" id="cd15536">
    <property type="entry name" value="PHD_PHRF1"/>
    <property type="match status" value="1"/>
</dbReference>
<dbReference type="STRING" id="13616.ENSMODP00000013694"/>
<feature type="compositionally biased region" description="Basic residues" evidence="5">
    <location>
        <begin position="1151"/>
        <end position="1171"/>
    </location>
</feature>
<reference evidence="8" key="1">
    <citation type="journal article" date="2007" name="Nature">
        <title>Genome of the marsupial Monodelphis domestica reveals innovation in non-coding sequences.</title>
        <authorList>
            <person name="Mikkelsen T.S."/>
            <person name="Wakefield M.J."/>
            <person name="Aken B."/>
            <person name="Amemiya C.T."/>
            <person name="Chang J.L."/>
            <person name="Duke S."/>
            <person name="Garber M."/>
            <person name="Gentles A.J."/>
            <person name="Goodstadt L."/>
            <person name="Heger A."/>
            <person name="Jurka J."/>
            <person name="Kamal M."/>
            <person name="Mauceli E."/>
            <person name="Searle S.M."/>
            <person name="Sharpe T."/>
            <person name="Baker M.L."/>
            <person name="Batzer M.A."/>
            <person name="Benos P.V."/>
            <person name="Belov K."/>
            <person name="Clamp M."/>
            <person name="Cook A."/>
            <person name="Cuff J."/>
            <person name="Das R."/>
            <person name="Davidow L."/>
            <person name="Deakin J.E."/>
            <person name="Fazzari M.J."/>
            <person name="Glass J.L."/>
            <person name="Grabherr M."/>
            <person name="Greally J.M."/>
            <person name="Gu W."/>
            <person name="Hore T.A."/>
            <person name="Huttley G.A."/>
            <person name="Kleber M."/>
            <person name="Jirtle R.L."/>
            <person name="Koina E."/>
            <person name="Lee J.T."/>
            <person name="Mahony S."/>
            <person name="Marra M.A."/>
            <person name="Miller R.D."/>
            <person name="Nicholls R.D."/>
            <person name="Oda M."/>
            <person name="Papenfuss A.T."/>
            <person name="Parra Z.E."/>
            <person name="Pollock D.D."/>
            <person name="Ray D.A."/>
            <person name="Schein J.E."/>
            <person name="Speed T.P."/>
            <person name="Thompson K."/>
            <person name="VandeBerg J.L."/>
            <person name="Wade C.M."/>
            <person name="Walker J.A."/>
            <person name="Waters P.D."/>
            <person name="Webber C."/>
            <person name="Weidman J.R."/>
            <person name="Xie X."/>
            <person name="Zody M.C."/>
            <person name="Baldwin J."/>
            <person name="Abdouelleil A."/>
            <person name="Abdulkadir J."/>
            <person name="Abebe A."/>
            <person name="Abera B."/>
            <person name="Abreu J."/>
            <person name="Acer S.C."/>
            <person name="Aftuck L."/>
            <person name="Alexander A."/>
            <person name="An P."/>
            <person name="Anderson E."/>
            <person name="Anderson S."/>
            <person name="Arachi H."/>
            <person name="Azer M."/>
            <person name="Bachantsang P."/>
            <person name="Barry A."/>
            <person name="Bayul T."/>
            <person name="Berlin A."/>
            <person name="Bessette D."/>
            <person name="Bloom T."/>
            <person name="Bloom T."/>
            <person name="Boguslavskiy L."/>
            <person name="Bonnet C."/>
            <person name="Boukhgalter B."/>
            <person name="Bourzgui I."/>
            <person name="Brown A."/>
            <person name="Cahill P."/>
            <person name="Channer S."/>
            <person name="Cheshatsang Y."/>
            <person name="Chuda L."/>
            <person name="Citroen M."/>
            <person name="Collymore A."/>
            <person name="Cooke P."/>
            <person name="Costello M."/>
            <person name="D'Aco K."/>
            <person name="Daza R."/>
            <person name="De Haan G."/>
            <person name="DeGray S."/>
            <person name="DeMaso C."/>
            <person name="Dhargay N."/>
            <person name="Dooley K."/>
            <person name="Dooley E."/>
            <person name="Doricent M."/>
            <person name="Dorje P."/>
            <person name="Dorjee K."/>
            <person name="Dupes A."/>
            <person name="Elong R."/>
            <person name="Falk J."/>
            <person name="Farina A."/>
            <person name="Faro S."/>
            <person name="Ferguson D."/>
            <person name="Fisher S."/>
            <person name="Foley C.D."/>
            <person name="Franke A."/>
            <person name="Friedrich D."/>
            <person name="Gadbois L."/>
            <person name="Gearin G."/>
            <person name="Gearin C.R."/>
            <person name="Giannoukos G."/>
            <person name="Goode T."/>
            <person name="Graham J."/>
            <person name="Grandbois E."/>
            <person name="Grewal S."/>
            <person name="Gyaltsen K."/>
            <person name="Hafez N."/>
            <person name="Hagos B."/>
            <person name="Hall J."/>
            <person name="Henson C."/>
            <person name="Hollinger A."/>
            <person name="Honan T."/>
            <person name="Huard M.D."/>
            <person name="Hughes L."/>
            <person name="Hurhula B."/>
            <person name="Husby M.E."/>
            <person name="Kamat A."/>
            <person name="Kanga B."/>
            <person name="Kashin S."/>
            <person name="Khazanovich D."/>
            <person name="Kisner P."/>
            <person name="Lance K."/>
            <person name="Lara M."/>
            <person name="Lee W."/>
            <person name="Lennon N."/>
            <person name="Letendre F."/>
            <person name="LeVine R."/>
            <person name="Lipovsky A."/>
            <person name="Liu X."/>
            <person name="Liu J."/>
            <person name="Liu S."/>
            <person name="Lokyitsang T."/>
            <person name="Lokyitsang Y."/>
            <person name="Lubonja R."/>
            <person name="Lui A."/>
            <person name="MacDonald P."/>
            <person name="Magnisalis V."/>
            <person name="Maru K."/>
            <person name="Matthews C."/>
            <person name="McCusker W."/>
            <person name="McDonough S."/>
            <person name="Mehta T."/>
            <person name="Meldrim J."/>
            <person name="Meneus L."/>
            <person name="Mihai O."/>
            <person name="Mihalev A."/>
            <person name="Mihova T."/>
            <person name="Mittelman R."/>
            <person name="Mlenga V."/>
            <person name="Montmayeur A."/>
            <person name="Mulrain L."/>
            <person name="Navidi A."/>
            <person name="Naylor J."/>
            <person name="Negash T."/>
            <person name="Nguyen T."/>
            <person name="Nguyen N."/>
            <person name="Nicol R."/>
            <person name="Norbu C."/>
            <person name="Norbu N."/>
            <person name="Novod N."/>
            <person name="O'Neill B."/>
            <person name="Osman S."/>
            <person name="Markiewicz E."/>
            <person name="Oyono O.L."/>
            <person name="Patti C."/>
            <person name="Phunkhang P."/>
            <person name="Pierre F."/>
            <person name="Priest M."/>
            <person name="Raghuraman S."/>
            <person name="Rege F."/>
            <person name="Reyes R."/>
            <person name="Rise C."/>
            <person name="Rogov P."/>
            <person name="Ross K."/>
            <person name="Ryan E."/>
            <person name="Settipalli S."/>
            <person name="Shea T."/>
            <person name="Sherpa N."/>
            <person name="Shi L."/>
            <person name="Shih D."/>
            <person name="Sparrow T."/>
            <person name="Spaulding J."/>
            <person name="Stalker J."/>
            <person name="Stange-Thomann N."/>
            <person name="Stavropoulos S."/>
            <person name="Stone C."/>
            <person name="Strader C."/>
            <person name="Tesfaye S."/>
            <person name="Thomson T."/>
            <person name="Thoulutsang Y."/>
            <person name="Thoulutsang D."/>
            <person name="Topham K."/>
            <person name="Topping I."/>
            <person name="Tsamla T."/>
            <person name="Vassiliev H."/>
            <person name="Vo A."/>
            <person name="Wangchuk T."/>
            <person name="Wangdi T."/>
            <person name="Weiand M."/>
            <person name="Wilkinson J."/>
            <person name="Wilson A."/>
            <person name="Yadav S."/>
            <person name="Young G."/>
            <person name="Yu Q."/>
            <person name="Zembek L."/>
            <person name="Zhong D."/>
            <person name="Zimmer A."/>
            <person name="Zwirko Z."/>
            <person name="Jaffe D.B."/>
            <person name="Alvarez P."/>
            <person name="Brockman W."/>
            <person name="Butler J."/>
            <person name="Chin C."/>
            <person name="Gnerre S."/>
            <person name="MacCallum I."/>
            <person name="Graves J.A."/>
            <person name="Ponting C.P."/>
            <person name="Breen M."/>
            <person name="Samollow P.B."/>
            <person name="Lander E.S."/>
            <person name="Lindblad-Toh K."/>
        </authorList>
    </citation>
    <scope>NUCLEOTIDE SEQUENCE [LARGE SCALE GENOMIC DNA]</scope>
</reference>
<dbReference type="eggNOG" id="KOG0825">
    <property type="taxonomic scope" value="Eukaryota"/>
</dbReference>
<feature type="compositionally biased region" description="Polar residues" evidence="5">
    <location>
        <begin position="560"/>
        <end position="571"/>
    </location>
</feature>
<evidence type="ECO:0000256" key="5">
    <source>
        <dbReference type="SAM" id="MobiDB-lite"/>
    </source>
</evidence>
<feature type="compositionally biased region" description="Low complexity" evidence="5">
    <location>
        <begin position="314"/>
        <end position="325"/>
    </location>
</feature>
<feature type="compositionally biased region" description="Low complexity" evidence="5">
    <location>
        <begin position="1228"/>
        <end position="1239"/>
    </location>
</feature>
<dbReference type="PROSITE" id="PS50016">
    <property type="entry name" value="ZF_PHD_2"/>
    <property type="match status" value="1"/>
</dbReference>
<feature type="region of interest" description="Disordered" evidence="5">
    <location>
        <begin position="760"/>
        <end position="813"/>
    </location>
</feature>
<feature type="compositionally biased region" description="Low complexity" evidence="5">
    <location>
        <begin position="1200"/>
        <end position="1211"/>
    </location>
</feature>
<feature type="compositionally biased region" description="Low complexity" evidence="5">
    <location>
        <begin position="790"/>
        <end position="805"/>
    </location>
</feature>
<dbReference type="PROSITE" id="PS50089">
    <property type="entry name" value="ZF_RING_2"/>
    <property type="match status" value="1"/>
</dbReference>
<dbReference type="InterPro" id="IPR047157">
    <property type="entry name" value="PHRF1/Atg35"/>
</dbReference>
<dbReference type="PANTHER" id="PTHR12618">
    <property type="entry name" value="PHD AND RING FINGER DOMAIN-CONTAINING PROTEIN 1"/>
    <property type="match status" value="1"/>
</dbReference>
<feature type="compositionally biased region" description="Acidic residues" evidence="5">
    <location>
        <begin position="7"/>
        <end position="25"/>
    </location>
</feature>
<dbReference type="InParanoid" id="H9H6G6"/>
<dbReference type="InterPro" id="IPR017907">
    <property type="entry name" value="Znf_RING_CS"/>
</dbReference>
<feature type="compositionally biased region" description="Low complexity" evidence="5">
    <location>
        <begin position="847"/>
        <end position="859"/>
    </location>
</feature>
<dbReference type="Ensembl" id="ENSMODT00000013944.5">
    <property type="protein sequence ID" value="ENSMODP00000013694.4"/>
    <property type="gene ID" value="ENSMODG00000010942.5"/>
</dbReference>
<accession>H9H6G6</accession>
<feature type="compositionally biased region" description="Acidic residues" evidence="5">
    <location>
        <begin position="930"/>
        <end position="939"/>
    </location>
</feature>
<dbReference type="SUPFAM" id="SSF57903">
    <property type="entry name" value="FYVE/PHD zinc finger"/>
    <property type="match status" value="1"/>
</dbReference>
<dbReference type="Bgee" id="ENSMODG00000010942">
    <property type="expression patterns" value="Expressed in testis and 18 other cell types or tissues"/>
</dbReference>
<dbReference type="InterPro" id="IPR001965">
    <property type="entry name" value="Znf_PHD"/>
</dbReference>
<dbReference type="Pfam" id="PF13639">
    <property type="entry name" value="zf-RING_2"/>
    <property type="match status" value="1"/>
</dbReference>
<feature type="compositionally biased region" description="Basic and acidic residues" evidence="5">
    <location>
        <begin position="1088"/>
        <end position="1100"/>
    </location>
</feature>
<feature type="region of interest" description="Disordered" evidence="5">
    <location>
        <begin position="1267"/>
        <end position="1332"/>
    </location>
</feature>
<feature type="compositionally biased region" description="Basic and acidic residues" evidence="5">
    <location>
        <begin position="761"/>
        <end position="770"/>
    </location>
</feature>
<dbReference type="Gene3D" id="3.30.40.10">
    <property type="entry name" value="Zinc/RING finger domain, C3HC4 (zinc finger)"/>
    <property type="match status" value="2"/>
</dbReference>
<feature type="compositionally biased region" description="Basic and acidic residues" evidence="5">
    <location>
        <begin position="1021"/>
        <end position="1030"/>
    </location>
</feature>
<feature type="compositionally biased region" description="Basic residues" evidence="5">
    <location>
        <begin position="1010"/>
        <end position="1020"/>
    </location>
</feature>
<dbReference type="SMART" id="SM00249">
    <property type="entry name" value="PHD"/>
    <property type="match status" value="1"/>
</dbReference>
<feature type="compositionally biased region" description="Low complexity" evidence="5">
    <location>
        <begin position="697"/>
        <end position="713"/>
    </location>
</feature>
<feature type="domain" description="PHD-type" evidence="6">
    <location>
        <begin position="137"/>
        <end position="187"/>
    </location>
</feature>
<dbReference type="InterPro" id="IPR011011">
    <property type="entry name" value="Znf_FYVE_PHD"/>
</dbReference>
<sequence length="1332" mass="144652">PSGASGDDPDSSSSEEEEDGEEGSEGPEVALGATPEPPKGQPEPLAGAGVSSDEDAESCPICLNVFRGQAVGTPENCAHYFCLDCIVEWSKNANSCPVDRILFKWICIRARFGGKVLKKIPVESQKAPQAEEEGEDPTFCEVCGRSDREDRLLLCDGCDAGYHMECLNPSLSEVPVDEWFCPECVATAAPTAAPATATDVDPVSEEEMALLLVDVVPTTSRLRPNVGRTRAIARTRQSERVRATVNRNRITTAQRIQRVPRYLMSSLLDETIEAVASGLSTAVYHRPVTPRTSVRRKRKTGRRKKASGRKRASSKSSGRSKSSGARPKRRKARAKKRKGQKSQVKTKVTARSRIARTLGLGKPLRGASIPSVYKPVEPSLGFMRADIGAASLSLFGDPYELDPYDSSGELPANQGSPLSTKRGILSQSALRSHQPVGRPIFVGLSRRSVPATSGPEQDLEVAPVPDLLGSILSGQNLLMMSGSDVVINRDGSLTARKAAPISLQRSSTAKAREDGEGRTRASVQPRTLQSGPSATRLGKSGSPSPSAPRRAAVKLEYSMTPRSVQTQNLANRSRLGLKPNEMPQFNGDKRPVSVTSASPKVLNGHSSSPPQRPAIGQPLQPAPRRRDISELPRIPKMKREGSSDGRVNPEPTGSRGADIPNSCINRLTGREGSSQPARGGRVESKPSGRDSQEPKTHSGSSSCTGASTSGPGSHSSLAPFGPSRGKGLGSSFESFRINIPGNTAHASRLPNPGFCNTFRPVDNKVQRKENPSPLFSIKKTKQIKSEIYDPFDPTGSDSSSPGSSPERLGAGLLPSEITRTISVDSPKVSTFQTVRCVTSYTVENVFGSGSDPSDGPSSSHLEQVDKLEEEEEEEEEEDQAGSSPCASSTVRRRLSEREPGEADGRERRSTFFDMEERTVTCVTIEPASPSEEEEEEEEESRPPATTHRIVEIRSPSRSRSNSSSRSHKKAKRKKAAATKERRKTRSRSHSLSRERSSRSTSWSVEGDCAKKHRFQAKPRRSSSDRSSSRDRGRKKRDKGRGKEKRRGPWSRDRRKSRSHSGSPGGGSSSYEVGEGRKRRRRRSSSRGRGREGSRSSSPERARRHKRRRQKGLERYEKKDRSSRPRDRRGSRSRSRERRGWRSRSPSASRSREHKRARSREKRPRSRSRSRDRKQPGKGTSPPPLPPPLPEEPKAPEESVAPGQPAPDQAGPSHVDGPQAVPGTEETLPEAPAPAQGPEEIAADDLDYGDMVEAEHIFDDFSSDAVFIQLDDMSSPPSPESTDSSPERGLLLPLPVPTGSSQGNLSLRAAPAPQQEAIPEPPAPSEGPPPEAA</sequence>
<dbReference type="InterPro" id="IPR001841">
    <property type="entry name" value="Znf_RING"/>
</dbReference>
<feature type="compositionally biased region" description="Basic residues" evidence="5">
    <location>
        <begin position="965"/>
        <end position="990"/>
    </location>
</feature>
<organism evidence="8 9">
    <name type="scientific">Monodelphis domestica</name>
    <name type="common">Gray short-tailed opossum</name>
    <dbReference type="NCBI Taxonomy" id="13616"/>
    <lineage>
        <taxon>Eukaryota</taxon>
        <taxon>Metazoa</taxon>
        <taxon>Chordata</taxon>
        <taxon>Craniata</taxon>
        <taxon>Vertebrata</taxon>
        <taxon>Euteleostomi</taxon>
        <taxon>Mammalia</taxon>
        <taxon>Metatheria</taxon>
        <taxon>Didelphimorphia</taxon>
        <taxon>Didelphidae</taxon>
        <taxon>Monodelphis</taxon>
    </lineage>
</organism>
<dbReference type="InterPro" id="IPR019787">
    <property type="entry name" value="Znf_PHD-finger"/>
</dbReference>
<dbReference type="GeneTree" id="ENSGT00950000183205"/>
<keyword evidence="3" id="KW-0862">Zinc</keyword>
<name>H9H6G6_MONDO</name>
<dbReference type="InterPro" id="IPR019786">
    <property type="entry name" value="Zinc_finger_PHD-type_CS"/>
</dbReference>
<feature type="compositionally biased region" description="Basic and acidic residues" evidence="5">
    <location>
        <begin position="893"/>
        <end position="918"/>
    </location>
</feature>
<keyword evidence="1" id="KW-0479">Metal-binding</keyword>
<dbReference type="OMA" id="VENTRAC"/>
<dbReference type="PROSITE" id="PS01359">
    <property type="entry name" value="ZF_PHD_1"/>
    <property type="match status" value="1"/>
</dbReference>
<reference evidence="8" key="3">
    <citation type="submission" date="2025-09" db="UniProtKB">
        <authorList>
            <consortium name="Ensembl"/>
        </authorList>
    </citation>
    <scope>IDENTIFICATION</scope>
</reference>
<feature type="compositionally biased region" description="Polar residues" evidence="5">
    <location>
        <begin position="593"/>
        <end position="609"/>
    </location>
</feature>
<dbReference type="FunCoup" id="H9H6G6">
    <property type="interactions" value="986"/>
</dbReference>
<feature type="compositionally biased region" description="Basic residues" evidence="5">
    <location>
        <begin position="1130"/>
        <end position="1141"/>
    </location>
</feature>
<dbReference type="HOGENOM" id="CLU_003222_0_0_1"/>
<evidence type="ECO:0000313" key="8">
    <source>
        <dbReference type="Ensembl" id="ENSMODP00000013694.4"/>
    </source>
</evidence>
<dbReference type="Pfam" id="PF00628">
    <property type="entry name" value="PHD"/>
    <property type="match status" value="1"/>
</dbReference>
<protein>
    <recommendedName>
        <fullName evidence="10">PHD and ring finger domains 1</fullName>
    </recommendedName>
</protein>
<evidence type="ECO:0000256" key="1">
    <source>
        <dbReference type="ARBA" id="ARBA00022723"/>
    </source>
</evidence>
<reference evidence="8" key="2">
    <citation type="submission" date="2025-08" db="UniProtKB">
        <authorList>
            <consortium name="Ensembl"/>
        </authorList>
    </citation>
    <scope>IDENTIFICATION</scope>
</reference>
<feature type="region of interest" description="Disordered" evidence="5">
    <location>
        <begin position="498"/>
        <end position="735"/>
    </location>
</feature>
<feature type="compositionally biased region" description="Basic residues" evidence="5">
    <location>
        <begin position="293"/>
        <end position="313"/>
    </location>
</feature>
<evidence type="ECO:0000259" key="7">
    <source>
        <dbReference type="PROSITE" id="PS50089"/>
    </source>
</evidence>
<dbReference type="PROSITE" id="PS00518">
    <property type="entry name" value="ZF_RING_1"/>
    <property type="match status" value="1"/>
</dbReference>
<dbReference type="InterPro" id="IPR013083">
    <property type="entry name" value="Znf_RING/FYVE/PHD"/>
</dbReference>
<feature type="region of interest" description="Disordered" evidence="5">
    <location>
        <begin position="844"/>
        <end position="1248"/>
    </location>
</feature>
<feature type="compositionally biased region" description="Low complexity" evidence="5">
    <location>
        <begin position="953"/>
        <end position="964"/>
    </location>
</feature>
<feature type="compositionally biased region" description="Low complexity" evidence="5">
    <location>
        <begin position="1308"/>
        <end position="1317"/>
    </location>
</feature>
<feature type="domain" description="RING-type" evidence="7">
    <location>
        <begin position="59"/>
        <end position="100"/>
    </location>
</feature>
<feature type="region of interest" description="Disordered" evidence="5">
    <location>
        <begin position="286"/>
        <end position="350"/>
    </location>
</feature>
<evidence type="ECO:0000256" key="4">
    <source>
        <dbReference type="PROSITE-ProRule" id="PRU00175"/>
    </source>
</evidence>
<dbReference type="SMART" id="SM00184">
    <property type="entry name" value="RING"/>
    <property type="match status" value="2"/>
</dbReference>
<evidence type="ECO:0000256" key="3">
    <source>
        <dbReference type="ARBA" id="ARBA00022833"/>
    </source>
</evidence>
<dbReference type="GO" id="GO:0008270">
    <property type="term" value="F:zinc ion binding"/>
    <property type="evidence" value="ECO:0007669"/>
    <property type="project" value="UniProtKB-KW"/>
</dbReference>
<proteinExistence type="predicted"/>
<feature type="compositionally biased region" description="Acidic residues" evidence="5">
    <location>
        <begin position="867"/>
        <end position="879"/>
    </location>
</feature>
<feature type="compositionally biased region" description="Basic residues" evidence="5">
    <location>
        <begin position="1031"/>
        <end position="1058"/>
    </location>
</feature>
<evidence type="ECO:0000313" key="9">
    <source>
        <dbReference type="Proteomes" id="UP000002280"/>
    </source>
</evidence>
<feature type="compositionally biased region" description="Pro residues" evidence="5">
    <location>
        <begin position="1180"/>
        <end position="1189"/>
    </location>
</feature>
<feature type="compositionally biased region" description="Basic residues" evidence="5">
    <location>
        <begin position="1076"/>
        <end position="1087"/>
    </location>
</feature>
<dbReference type="PANTHER" id="PTHR12618:SF20">
    <property type="entry name" value="PHD AND RING FINGER DOMAIN-CONTAINING PROTEIN 1"/>
    <property type="match status" value="1"/>
</dbReference>